<dbReference type="GO" id="GO:0003677">
    <property type="term" value="F:DNA binding"/>
    <property type="evidence" value="ECO:0007669"/>
    <property type="project" value="InterPro"/>
</dbReference>
<dbReference type="Gene3D" id="1.10.1740.10">
    <property type="match status" value="1"/>
</dbReference>
<evidence type="ECO:0000256" key="3">
    <source>
        <dbReference type="ARBA" id="ARBA00023082"/>
    </source>
</evidence>
<dbReference type="Pfam" id="PF08281">
    <property type="entry name" value="Sigma70_r4_2"/>
    <property type="match status" value="1"/>
</dbReference>
<evidence type="ECO:0000313" key="8">
    <source>
        <dbReference type="Proteomes" id="UP000034166"/>
    </source>
</evidence>
<comment type="caution">
    <text evidence="7">The sequence shown here is derived from an EMBL/GenBank/DDBJ whole genome shotgun (WGS) entry which is preliminary data.</text>
</comment>
<dbReference type="GO" id="GO:0006352">
    <property type="term" value="P:DNA-templated transcription initiation"/>
    <property type="evidence" value="ECO:0007669"/>
    <property type="project" value="InterPro"/>
</dbReference>
<keyword evidence="4" id="KW-0804">Transcription</keyword>
<organism evidence="7 8">
    <name type="scientific">Mesobacillus campisalis</name>
    <dbReference type="NCBI Taxonomy" id="1408103"/>
    <lineage>
        <taxon>Bacteria</taxon>
        <taxon>Bacillati</taxon>
        <taxon>Bacillota</taxon>
        <taxon>Bacilli</taxon>
        <taxon>Bacillales</taxon>
        <taxon>Bacillaceae</taxon>
        <taxon>Mesobacillus</taxon>
    </lineage>
</organism>
<dbReference type="Proteomes" id="UP000034166">
    <property type="component" value="Unassembled WGS sequence"/>
</dbReference>
<dbReference type="PATRIC" id="fig|1408103.3.peg.4382"/>
<dbReference type="NCBIfam" id="TIGR02937">
    <property type="entry name" value="sigma70-ECF"/>
    <property type="match status" value="1"/>
</dbReference>
<keyword evidence="8" id="KW-1185">Reference proteome</keyword>
<dbReference type="PANTHER" id="PTHR43133">
    <property type="entry name" value="RNA POLYMERASE ECF-TYPE SIGMA FACTO"/>
    <property type="match status" value="1"/>
</dbReference>
<evidence type="ECO:0000259" key="6">
    <source>
        <dbReference type="Pfam" id="PF08281"/>
    </source>
</evidence>
<evidence type="ECO:0000259" key="5">
    <source>
        <dbReference type="Pfam" id="PF04542"/>
    </source>
</evidence>
<keyword evidence="2" id="KW-0805">Transcription regulation</keyword>
<dbReference type="OrthoDB" id="9794508at2"/>
<evidence type="ECO:0000256" key="4">
    <source>
        <dbReference type="ARBA" id="ARBA00023163"/>
    </source>
</evidence>
<dbReference type="AlphaFoldDB" id="A0A0M2SRP2"/>
<comment type="similarity">
    <text evidence="1">Belongs to the sigma-70 factor family. ECF subfamily.</text>
</comment>
<dbReference type="PANTHER" id="PTHR43133:SF51">
    <property type="entry name" value="RNA POLYMERASE SIGMA FACTOR"/>
    <property type="match status" value="1"/>
</dbReference>
<protein>
    <submittedName>
        <fullName evidence="7">RNA polymerase</fullName>
    </submittedName>
</protein>
<dbReference type="SUPFAM" id="SSF88946">
    <property type="entry name" value="Sigma2 domain of RNA polymerase sigma factors"/>
    <property type="match status" value="1"/>
</dbReference>
<evidence type="ECO:0000313" key="7">
    <source>
        <dbReference type="EMBL" id="KKK36331.1"/>
    </source>
</evidence>
<dbReference type="InterPro" id="IPR036388">
    <property type="entry name" value="WH-like_DNA-bd_sf"/>
</dbReference>
<dbReference type="RefSeq" id="WP_046525498.1">
    <property type="nucleotide sequence ID" value="NZ_LAYY01000033.1"/>
</dbReference>
<evidence type="ECO:0000256" key="2">
    <source>
        <dbReference type="ARBA" id="ARBA00023015"/>
    </source>
</evidence>
<feature type="domain" description="RNA polymerase sigma-70 region 2" evidence="5">
    <location>
        <begin position="19"/>
        <end position="85"/>
    </location>
</feature>
<dbReference type="InterPro" id="IPR013324">
    <property type="entry name" value="RNA_pol_sigma_r3/r4-like"/>
</dbReference>
<reference evidence="7 8" key="1">
    <citation type="submission" date="2015-04" db="EMBL/GenBank/DDBJ databases">
        <title>Taxonomic description and genome sequence of Bacillus campisalis sp. nov., a novel member of the genus Bacillus isolated from solar saltern.</title>
        <authorList>
            <person name="Mathan Kumar R."/>
            <person name="Kaur G."/>
            <person name="Kumar A."/>
            <person name="Singh N.K."/>
            <person name="Kaur N."/>
            <person name="Kumar N."/>
            <person name="Mayilraj S."/>
        </authorList>
    </citation>
    <scope>NUCLEOTIDE SEQUENCE [LARGE SCALE GENOMIC DNA]</scope>
    <source>
        <strain evidence="7 8">SA2-6</strain>
    </source>
</reference>
<sequence>MGLVQRLKEKQESALSELMQLYGDYLLRTAVLLLKDRQAAEEAVQDAFITAYEKINQLEDDDKVKSWMTAILVNRCRAQMRKRNWKHVFLSFDLVERFREDDLHRGPEESLLLLAENQHLSSAIQELNYKYREAIILFYFNEMKISEISEQLNVNENTVKARLSRGRSLLKEILMRGGDESGEGKIKKTAR</sequence>
<dbReference type="Gene3D" id="1.10.10.10">
    <property type="entry name" value="Winged helix-like DNA-binding domain superfamily/Winged helix DNA-binding domain"/>
    <property type="match status" value="1"/>
</dbReference>
<dbReference type="SUPFAM" id="SSF88659">
    <property type="entry name" value="Sigma3 and sigma4 domains of RNA polymerase sigma factors"/>
    <property type="match status" value="1"/>
</dbReference>
<proteinExistence type="inferred from homology"/>
<dbReference type="InterPro" id="IPR039425">
    <property type="entry name" value="RNA_pol_sigma-70-like"/>
</dbReference>
<dbReference type="InterPro" id="IPR014284">
    <property type="entry name" value="RNA_pol_sigma-70_dom"/>
</dbReference>
<dbReference type="EMBL" id="LAYY01000033">
    <property type="protein sequence ID" value="KKK36331.1"/>
    <property type="molecule type" value="Genomic_DNA"/>
</dbReference>
<keyword evidence="3" id="KW-0731">Sigma factor</keyword>
<dbReference type="InterPro" id="IPR007627">
    <property type="entry name" value="RNA_pol_sigma70_r2"/>
</dbReference>
<dbReference type="InterPro" id="IPR013249">
    <property type="entry name" value="RNA_pol_sigma70_r4_t2"/>
</dbReference>
<name>A0A0M2SRP2_9BACI</name>
<dbReference type="CDD" id="cd06171">
    <property type="entry name" value="Sigma70_r4"/>
    <property type="match status" value="1"/>
</dbReference>
<dbReference type="Pfam" id="PF04542">
    <property type="entry name" value="Sigma70_r2"/>
    <property type="match status" value="1"/>
</dbReference>
<dbReference type="GO" id="GO:0016987">
    <property type="term" value="F:sigma factor activity"/>
    <property type="evidence" value="ECO:0007669"/>
    <property type="project" value="UniProtKB-KW"/>
</dbReference>
<gene>
    <name evidence="7" type="ORF">WQ57_19795</name>
</gene>
<accession>A0A0M2SRP2</accession>
<feature type="domain" description="RNA polymerase sigma factor 70 region 4 type 2" evidence="6">
    <location>
        <begin position="120"/>
        <end position="169"/>
    </location>
</feature>
<evidence type="ECO:0000256" key="1">
    <source>
        <dbReference type="ARBA" id="ARBA00010641"/>
    </source>
</evidence>
<dbReference type="InterPro" id="IPR013325">
    <property type="entry name" value="RNA_pol_sigma_r2"/>
</dbReference>